<organism evidence="4 5">
    <name type="scientific">Allokutzneria oryzae</name>
    <dbReference type="NCBI Taxonomy" id="1378989"/>
    <lineage>
        <taxon>Bacteria</taxon>
        <taxon>Bacillati</taxon>
        <taxon>Actinomycetota</taxon>
        <taxon>Actinomycetes</taxon>
        <taxon>Pseudonocardiales</taxon>
        <taxon>Pseudonocardiaceae</taxon>
        <taxon>Allokutzneria</taxon>
    </lineage>
</organism>
<dbReference type="SUPFAM" id="SSF47473">
    <property type="entry name" value="EF-hand"/>
    <property type="match status" value="1"/>
</dbReference>
<evidence type="ECO:0000313" key="5">
    <source>
        <dbReference type="Proteomes" id="UP001589693"/>
    </source>
</evidence>
<dbReference type="Pfam" id="PF13499">
    <property type="entry name" value="EF-hand_7"/>
    <property type="match status" value="2"/>
</dbReference>
<keyword evidence="1" id="KW-0479">Metal-binding</keyword>
<sequence>MTSQTMSLLDRKYARRFAMFDVDGNGQLEAEDFEQLAARLVGALGGEPDSALARRVHEGYQELHAALVREIDADGDGRISRQEFVTGMARVAGDRSGFARMIEPLARTNLQLCDADGDGVLDREEFARLLGLFNAAALPEAERIFDQLDTSGDGRLSVEEILDALRDFYVSTDPGSPGNALFGEV</sequence>
<evidence type="ECO:0000313" key="4">
    <source>
        <dbReference type="EMBL" id="MFB9908780.1"/>
    </source>
</evidence>
<dbReference type="InterPro" id="IPR018247">
    <property type="entry name" value="EF_Hand_1_Ca_BS"/>
</dbReference>
<name>A0ABV6A6J0_9PSEU</name>
<evidence type="ECO:0000256" key="1">
    <source>
        <dbReference type="ARBA" id="ARBA00022723"/>
    </source>
</evidence>
<evidence type="ECO:0000256" key="2">
    <source>
        <dbReference type="ARBA" id="ARBA00022737"/>
    </source>
</evidence>
<keyword evidence="2" id="KW-0677">Repeat</keyword>
<dbReference type="PROSITE" id="PS50222">
    <property type="entry name" value="EF_HAND_2"/>
    <property type="match status" value="3"/>
</dbReference>
<gene>
    <name evidence="4" type="ORF">ACFFQA_32995</name>
</gene>
<dbReference type="PANTHER" id="PTHR10827:SF98">
    <property type="entry name" value="45 KDA CALCIUM-BINDING PROTEIN"/>
    <property type="match status" value="1"/>
</dbReference>
<dbReference type="InterPro" id="IPR002048">
    <property type="entry name" value="EF_hand_dom"/>
</dbReference>
<feature type="domain" description="EF-hand" evidence="3">
    <location>
        <begin position="8"/>
        <end position="43"/>
    </location>
</feature>
<evidence type="ECO:0000259" key="3">
    <source>
        <dbReference type="PROSITE" id="PS50222"/>
    </source>
</evidence>
<dbReference type="PANTHER" id="PTHR10827">
    <property type="entry name" value="RETICULOCALBIN"/>
    <property type="match status" value="1"/>
</dbReference>
<dbReference type="EMBL" id="JBHLZU010000027">
    <property type="protein sequence ID" value="MFB9908780.1"/>
    <property type="molecule type" value="Genomic_DNA"/>
</dbReference>
<dbReference type="SMART" id="SM00054">
    <property type="entry name" value="EFh"/>
    <property type="match status" value="4"/>
</dbReference>
<dbReference type="Proteomes" id="UP001589693">
    <property type="component" value="Unassembled WGS sequence"/>
</dbReference>
<protein>
    <submittedName>
        <fullName evidence="4">EF-hand domain-containing protein</fullName>
    </submittedName>
</protein>
<dbReference type="RefSeq" id="WP_377860782.1">
    <property type="nucleotide sequence ID" value="NZ_JBHLZU010000027.1"/>
</dbReference>
<comment type="caution">
    <text evidence="4">The sequence shown here is derived from an EMBL/GenBank/DDBJ whole genome shotgun (WGS) entry which is preliminary data.</text>
</comment>
<keyword evidence="5" id="KW-1185">Reference proteome</keyword>
<feature type="domain" description="EF-hand" evidence="3">
    <location>
        <begin position="59"/>
        <end position="94"/>
    </location>
</feature>
<feature type="domain" description="EF-hand" evidence="3">
    <location>
        <begin position="136"/>
        <end position="171"/>
    </location>
</feature>
<reference evidence="4 5" key="1">
    <citation type="submission" date="2024-09" db="EMBL/GenBank/DDBJ databases">
        <authorList>
            <person name="Sun Q."/>
            <person name="Mori K."/>
        </authorList>
    </citation>
    <scope>NUCLEOTIDE SEQUENCE [LARGE SCALE GENOMIC DNA]</scope>
    <source>
        <strain evidence="4 5">TBRC 7907</strain>
    </source>
</reference>
<proteinExistence type="predicted"/>
<dbReference type="InterPro" id="IPR011992">
    <property type="entry name" value="EF-hand-dom_pair"/>
</dbReference>
<accession>A0ABV6A6J0</accession>
<dbReference type="PROSITE" id="PS00018">
    <property type="entry name" value="EF_HAND_1"/>
    <property type="match status" value="3"/>
</dbReference>
<dbReference type="Gene3D" id="1.10.238.10">
    <property type="entry name" value="EF-hand"/>
    <property type="match status" value="1"/>
</dbReference>